<dbReference type="PANTHER" id="PTHR32060:SF30">
    <property type="entry name" value="CARBOXY-TERMINAL PROCESSING PROTEASE CTPA"/>
    <property type="match status" value="1"/>
</dbReference>
<name>A0A1H9CQ34_9FLAO</name>
<dbReference type="RefSeq" id="WP_091468215.1">
    <property type="nucleotide sequence ID" value="NZ_FOEI01000005.1"/>
</dbReference>
<dbReference type="Gene3D" id="3.90.226.10">
    <property type="entry name" value="2-enoyl-CoA Hydratase, Chain A, domain 1"/>
    <property type="match status" value="1"/>
</dbReference>
<dbReference type="GO" id="GO:0008236">
    <property type="term" value="F:serine-type peptidase activity"/>
    <property type="evidence" value="ECO:0007669"/>
    <property type="project" value="InterPro"/>
</dbReference>
<feature type="signal peptide" evidence="1">
    <location>
        <begin position="1"/>
        <end position="19"/>
    </location>
</feature>
<dbReference type="SMART" id="SM00245">
    <property type="entry name" value="TSPc"/>
    <property type="match status" value="1"/>
</dbReference>
<evidence type="ECO:0000256" key="1">
    <source>
        <dbReference type="SAM" id="SignalP"/>
    </source>
</evidence>
<dbReference type="OrthoDB" id="5480566at2"/>
<dbReference type="InterPro" id="IPR005151">
    <property type="entry name" value="Tail-specific_protease"/>
</dbReference>
<sequence length="538" mass="61748">MKKISILITFCFLALTACQSIESYNNQLQQPIPVEKLHKDVDYSYKKLKQLHPKLYWYISKEKLDYKIDSLKQTIKQPMTGLAFYKELSPVLRSIGQGHLGISPTLKKLSKKELKLLKKRGKSPFNQLELEFIDNKLIILKNRSRHTTIKEAAEILSINNEFPTTLIEQYKRRVASDGYNQTFYNRYLGKYFGTFYTIDKGKIQDSLQLVIRQGDKDSLYVIKRDTFGTNTKESKVKLSKAEIKKRNKIWNKHGYNKDTKTNTRDLKYIGNDSITALLTIKQFSNGGFQKFYEDAFNELAKNGTQNLIIDLRNNPGGRLMEIEYLYSYLVDKPYVFIDEYEVVSRTSKLHADYFKGGGPVVKFFKIVAAPIFYSVNYLKVRKEGDRYISSNSFSKENKPKPNNFKGKIYVLINGGSFSASSIISSNLKSTKRAFFVGEETGGAYNGTVAAQMPLVQLPNSKVNLRIGLALVSASHKTSEMEGRGIFPDKEIIPTYEDRKNNIDPELNWILQDIKSEKEAKELLKKNLQKSTEEPVKSE</sequence>
<dbReference type="EMBL" id="FOEI01000005">
    <property type="protein sequence ID" value="SEQ03330.1"/>
    <property type="molecule type" value="Genomic_DNA"/>
</dbReference>
<dbReference type="AlphaFoldDB" id="A0A1H9CQ34"/>
<protein>
    <submittedName>
        <fullName evidence="3">Peptidase family S41</fullName>
    </submittedName>
</protein>
<keyword evidence="1" id="KW-0732">Signal</keyword>
<dbReference type="PANTHER" id="PTHR32060">
    <property type="entry name" value="TAIL-SPECIFIC PROTEASE"/>
    <property type="match status" value="1"/>
</dbReference>
<reference evidence="3 4" key="1">
    <citation type="submission" date="2016-10" db="EMBL/GenBank/DDBJ databases">
        <authorList>
            <person name="de Groot N.N."/>
        </authorList>
    </citation>
    <scope>NUCLEOTIDE SEQUENCE [LARGE SCALE GENOMIC DNA]</scope>
    <source>
        <strain evidence="3 4">DSM 27078</strain>
    </source>
</reference>
<dbReference type="GO" id="GO:0030288">
    <property type="term" value="C:outer membrane-bounded periplasmic space"/>
    <property type="evidence" value="ECO:0007669"/>
    <property type="project" value="TreeGrafter"/>
</dbReference>
<dbReference type="Proteomes" id="UP000198648">
    <property type="component" value="Unassembled WGS sequence"/>
</dbReference>
<evidence type="ECO:0000259" key="2">
    <source>
        <dbReference type="SMART" id="SM00245"/>
    </source>
</evidence>
<dbReference type="STRING" id="1299341.SAMN05444005_10519"/>
<evidence type="ECO:0000313" key="3">
    <source>
        <dbReference type="EMBL" id="SEQ03330.1"/>
    </source>
</evidence>
<proteinExistence type="predicted"/>
<feature type="chain" id="PRO_5011525810" evidence="1">
    <location>
        <begin position="20"/>
        <end position="538"/>
    </location>
</feature>
<accession>A0A1H9CQ34</accession>
<dbReference type="GO" id="GO:0006508">
    <property type="term" value="P:proteolysis"/>
    <property type="evidence" value="ECO:0007669"/>
    <property type="project" value="InterPro"/>
</dbReference>
<gene>
    <name evidence="3" type="ORF">SAMN05444005_10519</name>
</gene>
<dbReference type="GO" id="GO:0004175">
    <property type="term" value="F:endopeptidase activity"/>
    <property type="evidence" value="ECO:0007669"/>
    <property type="project" value="TreeGrafter"/>
</dbReference>
<dbReference type="PROSITE" id="PS51257">
    <property type="entry name" value="PROKAR_LIPOPROTEIN"/>
    <property type="match status" value="1"/>
</dbReference>
<dbReference type="GO" id="GO:0007165">
    <property type="term" value="P:signal transduction"/>
    <property type="evidence" value="ECO:0007669"/>
    <property type="project" value="TreeGrafter"/>
</dbReference>
<keyword evidence="4" id="KW-1185">Reference proteome</keyword>
<dbReference type="Pfam" id="PF03572">
    <property type="entry name" value="Peptidase_S41"/>
    <property type="match status" value="1"/>
</dbReference>
<dbReference type="InterPro" id="IPR029045">
    <property type="entry name" value="ClpP/crotonase-like_dom_sf"/>
</dbReference>
<dbReference type="SUPFAM" id="SSF52096">
    <property type="entry name" value="ClpP/crotonase"/>
    <property type="match status" value="1"/>
</dbReference>
<feature type="domain" description="Tail specific protease" evidence="2">
    <location>
        <begin position="231"/>
        <end position="492"/>
    </location>
</feature>
<evidence type="ECO:0000313" key="4">
    <source>
        <dbReference type="Proteomes" id="UP000198648"/>
    </source>
</evidence>
<organism evidence="3 4">
    <name type="scientific">Flavobacterium urocaniciphilum</name>
    <dbReference type="NCBI Taxonomy" id="1299341"/>
    <lineage>
        <taxon>Bacteria</taxon>
        <taxon>Pseudomonadati</taxon>
        <taxon>Bacteroidota</taxon>
        <taxon>Flavobacteriia</taxon>
        <taxon>Flavobacteriales</taxon>
        <taxon>Flavobacteriaceae</taxon>
        <taxon>Flavobacterium</taxon>
    </lineage>
</organism>